<comment type="caution">
    <text evidence="1">The sequence shown here is derived from an EMBL/GenBank/DDBJ whole genome shotgun (WGS) entry which is preliminary data.</text>
</comment>
<organism evidence="1 2">
    <name type="scientific">Dentiscutata heterogama</name>
    <dbReference type="NCBI Taxonomy" id="1316150"/>
    <lineage>
        <taxon>Eukaryota</taxon>
        <taxon>Fungi</taxon>
        <taxon>Fungi incertae sedis</taxon>
        <taxon>Mucoromycota</taxon>
        <taxon>Glomeromycotina</taxon>
        <taxon>Glomeromycetes</taxon>
        <taxon>Diversisporales</taxon>
        <taxon>Gigasporaceae</taxon>
        <taxon>Dentiscutata</taxon>
    </lineage>
</organism>
<dbReference type="Proteomes" id="UP000789702">
    <property type="component" value="Unassembled WGS sequence"/>
</dbReference>
<protein>
    <submittedName>
        <fullName evidence="1">13231_t:CDS:1</fullName>
    </submittedName>
</protein>
<proteinExistence type="predicted"/>
<evidence type="ECO:0000313" key="2">
    <source>
        <dbReference type="Proteomes" id="UP000789702"/>
    </source>
</evidence>
<gene>
    <name evidence="1" type="ORF">DHETER_LOCUS13709</name>
</gene>
<keyword evidence="2" id="KW-1185">Reference proteome</keyword>
<accession>A0ACA9Q6U7</accession>
<dbReference type="EMBL" id="CAJVPU010038689">
    <property type="protein sequence ID" value="CAG8735447.1"/>
    <property type="molecule type" value="Genomic_DNA"/>
</dbReference>
<reference evidence="1" key="1">
    <citation type="submission" date="2021-06" db="EMBL/GenBank/DDBJ databases">
        <authorList>
            <person name="Kallberg Y."/>
            <person name="Tangrot J."/>
            <person name="Rosling A."/>
        </authorList>
    </citation>
    <scope>NUCLEOTIDE SEQUENCE</scope>
    <source>
        <strain evidence="1">IL203A</strain>
    </source>
</reference>
<feature type="non-terminal residue" evidence="1">
    <location>
        <position position="1"/>
    </location>
</feature>
<name>A0ACA9Q6U7_9GLOM</name>
<evidence type="ECO:0000313" key="1">
    <source>
        <dbReference type="EMBL" id="CAG8735447.1"/>
    </source>
</evidence>
<sequence>SNSSTHDSNIREKVDELYLESMHLENYKHIIIILQQQLQEQENRKLLIIMEFQ</sequence>